<dbReference type="PANTHER" id="PTHR34069">
    <property type="entry name" value="3-OXOACYL-[ACYL-CARRIER-PROTEIN] SYNTHASE 3"/>
    <property type="match status" value="1"/>
</dbReference>
<proteinExistence type="predicted"/>
<dbReference type="RefSeq" id="WP_281842002.1">
    <property type="nucleotide sequence ID" value="NZ_BROH01000004.1"/>
</dbReference>
<dbReference type="EMBL" id="BROH01000004">
    <property type="protein sequence ID" value="GKY88007.1"/>
    <property type="molecule type" value="Genomic_DNA"/>
</dbReference>
<name>A0ABQ5LSN3_9RHOB</name>
<keyword evidence="2" id="KW-0012">Acyltransferase</keyword>
<evidence type="ECO:0000259" key="4">
    <source>
        <dbReference type="Pfam" id="PF08545"/>
    </source>
</evidence>
<protein>
    <submittedName>
        <fullName evidence="5">3-oxoacyl-ACP synthase</fullName>
    </submittedName>
</protein>
<evidence type="ECO:0000313" key="6">
    <source>
        <dbReference type="Proteomes" id="UP001144205"/>
    </source>
</evidence>
<evidence type="ECO:0000256" key="2">
    <source>
        <dbReference type="ARBA" id="ARBA00023315"/>
    </source>
</evidence>
<gene>
    <name evidence="5" type="ORF">STA1M1_18760</name>
</gene>
<dbReference type="Proteomes" id="UP001144205">
    <property type="component" value="Unassembled WGS sequence"/>
</dbReference>
<dbReference type="Gene3D" id="3.40.47.10">
    <property type="match status" value="1"/>
</dbReference>
<dbReference type="InterPro" id="IPR013751">
    <property type="entry name" value="ACP_syn_III_N"/>
</dbReference>
<dbReference type="PANTHER" id="PTHR34069:SF2">
    <property type="entry name" value="BETA-KETOACYL-[ACYL-CARRIER-PROTEIN] SYNTHASE III"/>
    <property type="match status" value="1"/>
</dbReference>
<dbReference type="SUPFAM" id="SSF53901">
    <property type="entry name" value="Thiolase-like"/>
    <property type="match status" value="1"/>
</dbReference>
<dbReference type="Pfam" id="PF08545">
    <property type="entry name" value="ACP_syn_III"/>
    <property type="match status" value="1"/>
</dbReference>
<feature type="domain" description="Beta-ketoacyl-[acyl-carrier-protein] synthase III C-terminal" evidence="3">
    <location>
        <begin position="227"/>
        <end position="310"/>
    </location>
</feature>
<dbReference type="Pfam" id="PF08541">
    <property type="entry name" value="ACP_syn_III_C"/>
    <property type="match status" value="1"/>
</dbReference>
<dbReference type="InterPro" id="IPR016039">
    <property type="entry name" value="Thiolase-like"/>
</dbReference>
<comment type="caution">
    <text evidence="5">The sequence shown here is derived from an EMBL/GenBank/DDBJ whole genome shotgun (WGS) entry which is preliminary data.</text>
</comment>
<evidence type="ECO:0000259" key="3">
    <source>
        <dbReference type="Pfam" id="PF08541"/>
    </source>
</evidence>
<dbReference type="InterPro" id="IPR013747">
    <property type="entry name" value="ACP_syn_III_C"/>
</dbReference>
<dbReference type="CDD" id="cd00830">
    <property type="entry name" value="KAS_III"/>
    <property type="match status" value="1"/>
</dbReference>
<keyword evidence="1" id="KW-0808">Transferase</keyword>
<evidence type="ECO:0000313" key="5">
    <source>
        <dbReference type="EMBL" id="GKY88007.1"/>
    </source>
</evidence>
<feature type="domain" description="Beta-ketoacyl-[acyl-carrier-protein] synthase III N-terminal" evidence="4">
    <location>
        <begin position="113"/>
        <end position="190"/>
    </location>
</feature>
<accession>A0ABQ5LSN3</accession>
<organism evidence="5 6">
    <name type="scientific">Sinisalibacter aestuarii</name>
    <dbReference type="NCBI Taxonomy" id="2949426"/>
    <lineage>
        <taxon>Bacteria</taxon>
        <taxon>Pseudomonadati</taxon>
        <taxon>Pseudomonadota</taxon>
        <taxon>Alphaproteobacteria</taxon>
        <taxon>Rhodobacterales</taxon>
        <taxon>Roseobacteraceae</taxon>
        <taxon>Sinisalibacter</taxon>
    </lineage>
</organism>
<keyword evidence="6" id="KW-1185">Reference proteome</keyword>
<reference evidence="5" key="1">
    <citation type="journal article" date="2023" name="Int. J. Syst. Evol. Microbiol.">
        <title>Sinisalibacter aestuarii sp. nov., isolated from estuarine sediment of the Arakawa River.</title>
        <authorList>
            <person name="Arafat S.T."/>
            <person name="Hirano S."/>
            <person name="Sato A."/>
            <person name="Takeuchi K."/>
            <person name="Yasuda T."/>
            <person name="Terahara T."/>
            <person name="Hamada M."/>
            <person name="Kobayashi T."/>
        </authorList>
    </citation>
    <scope>NUCLEOTIDE SEQUENCE</scope>
    <source>
        <strain evidence="5">B-399</strain>
    </source>
</reference>
<sequence>MANDDFAVRAIGTYIPSARLDNGARIERFEYSPDALRDKIGVMQTARKAAEEETSDMCVRAYEHLSEKLGEALDPESLDLIVVVTQHPDGFGLPHTSAILHGKLGLPKTCFAFDISLGCSGYVSALATVKGHLIATGGKRALLFTADPYSKSLSEDDKNTAMIFGDAATVTLIEPGADWQIGAFDSGTDGSAHHALERDADGVLRMNGRAVFNFCALNVPKSVKATLEKNGLEKDEVDAFVFHPGSKYIVDTIAARVKIDPPKTLHCATYGNTISSSIPLVLADLDATSAPNVFVSGFGVGLGWASCVLKPGKD</sequence>
<evidence type="ECO:0000256" key="1">
    <source>
        <dbReference type="ARBA" id="ARBA00022679"/>
    </source>
</evidence>